<accession>A0A5C8KXQ3</accession>
<dbReference type="EMBL" id="VRTS01000002">
    <property type="protein sequence ID" value="TXK65179.1"/>
    <property type="molecule type" value="Genomic_DNA"/>
</dbReference>
<evidence type="ECO:0000256" key="5">
    <source>
        <dbReference type="SAM" id="Phobius"/>
    </source>
</evidence>
<evidence type="ECO:0000256" key="2">
    <source>
        <dbReference type="ARBA" id="ARBA00022989"/>
    </source>
</evidence>
<evidence type="ECO:0000313" key="7">
    <source>
        <dbReference type="EMBL" id="TXK65179.1"/>
    </source>
</evidence>
<dbReference type="Gene3D" id="1.20.1250.20">
    <property type="entry name" value="MFS general substrate transporter like domains"/>
    <property type="match status" value="2"/>
</dbReference>
<dbReference type="Proteomes" id="UP000321248">
    <property type="component" value="Unassembled WGS sequence"/>
</dbReference>
<dbReference type="AlphaFoldDB" id="A0A5C8KXQ3"/>
<feature type="transmembrane region" description="Helical" evidence="5">
    <location>
        <begin position="69"/>
        <end position="88"/>
    </location>
</feature>
<proteinExistence type="predicted"/>
<evidence type="ECO:0000259" key="6">
    <source>
        <dbReference type="PROSITE" id="PS50850"/>
    </source>
</evidence>
<dbReference type="OrthoDB" id="9810614at2"/>
<protein>
    <submittedName>
        <fullName evidence="7">MFS transporter</fullName>
    </submittedName>
</protein>
<keyword evidence="3 5" id="KW-0472">Membrane</keyword>
<feature type="transmembrane region" description="Helical" evidence="5">
    <location>
        <begin position="94"/>
        <end position="115"/>
    </location>
</feature>
<feature type="transmembrane region" description="Helical" evidence="5">
    <location>
        <begin position="328"/>
        <end position="348"/>
    </location>
</feature>
<dbReference type="InterPro" id="IPR020846">
    <property type="entry name" value="MFS_dom"/>
</dbReference>
<evidence type="ECO:0000256" key="3">
    <source>
        <dbReference type="ARBA" id="ARBA00023136"/>
    </source>
</evidence>
<keyword evidence="8" id="KW-1185">Reference proteome</keyword>
<dbReference type="GO" id="GO:0022857">
    <property type="term" value="F:transmembrane transporter activity"/>
    <property type="evidence" value="ECO:0007669"/>
    <property type="project" value="InterPro"/>
</dbReference>
<feature type="compositionally biased region" description="Acidic residues" evidence="4">
    <location>
        <begin position="412"/>
        <end position="423"/>
    </location>
</feature>
<dbReference type="RefSeq" id="WP_147891098.1">
    <property type="nucleotide sequence ID" value="NZ_VRTS01000002.1"/>
</dbReference>
<dbReference type="CDD" id="cd17477">
    <property type="entry name" value="MFS_YcaD_like"/>
    <property type="match status" value="1"/>
</dbReference>
<dbReference type="InterPro" id="IPR047200">
    <property type="entry name" value="MFS_YcaD-like"/>
</dbReference>
<keyword evidence="2 5" id="KW-1133">Transmembrane helix</keyword>
<feature type="region of interest" description="Disordered" evidence="4">
    <location>
        <begin position="401"/>
        <end position="423"/>
    </location>
</feature>
<feature type="transmembrane region" description="Helical" evidence="5">
    <location>
        <begin position="127"/>
        <end position="146"/>
    </location>
</feature>
<feature type="transmembrane region" description="Helical" evidence="5">
    <location>
        <begin position="195"/>
        <end position="215"/>
    </location>
</feature>
<evidence type="ECO:0000256" key="4">
    <source>
        <dbReference type="SAM" id="MobiDB-lite"/>
    </source>
</evidence>
<gene>
    <name evidence="7" type="ORF">FU658_04820</name>
</gene>
<dbReference type="InterPro" id="IPR036259">
    <property type="entry name" value="MFS_trans_sf"/>
</dbReference>
<dbReference type="PROSITE" id="PS50850">
    <property type="entry name" value="MFS"/>
    <property type="match status" value="1"/>
</dbReference>
<dbReference type="SUPFAM" id="SSF103473">
    <property type="entry name" value="MFS general substrate transporter"/>
    <property type="match status" value="1"/>
</dbReference>
<reference evidence="7 8" key="1">
    <citation type="submission" date="2019-08" db="EMBL/GenBank/DDBJ databases">
        <authorList>
            <person name="Karlyshev A.V."/>
        </authorList>
    </citation>
    <scope>NUCLEOTIDE SEQUENCE [LARGE SCALE GENOMIC DNA]</scope>
    <source>
        <strain evidence="7 8">Alg18-2.2</strain>
    </source>
</reference>
<evidence type="ECO:0000313" key="8">
    <source>
        <dbReference type="Proteomes" id="UP000321248"/>
    </source>
</evidence>
<dbReference type="PANTHER" id="PTHR23521">
    <property type="entry name" value="TRANSPORTER MFS SUPERFAMILY"/>
    <property type="match status" value="1"/>
</dbReference>
<evidence type="ECO:0000256" key="1">
    <source>
        <dbReference type="ARBA" id="ARBA00022692"/>
    </source>
</evidence>
<feature type="transmembrane region" description="Helical" evidence="5">
    <location>
        <begin position="259"/>
        <end position="277"/>
    </location>
</feature>
<keyword evidence="1 5" id="KW-0812">Transmembrane</keyword>
<feature type="transmembrane region" description="Helical" evidence="5">
    <location>
        <begin position="354"/>
        <end position="376"/>
    </location>
</feature>
<dbReference type="GO" id="GO:0005886">
    <property type="term" value="C:plasma membrane"/>
    <property type="evidence" value="ECO:0007669"/>
    <property type="project" value="TreeGrafter"/>
</dbReference>
<dbReference type="InterPro" id="IPR011701">
    <property type="entry name" value="MFS"/>
</dbReference>
<feature type="transmembrane region" description="Helical" evidence="5">
    <location>
        <begin position="230"/>
        <end position="247"/>
    </location>
</feature>
<feature type="domain" description="Major facilitator superfamily (MFS) profile" evidence="6">
    <location>
        <begin position="194"/>
        <end position="423"/>
    </location>
</feature>
<feature type="transmembrane region" description="Helical" evidence="5">
    <location>
        <begin position="37"/>
        <end position="57"/>
    </location>
</feature>
<dbReference type="Pfam" id="PF07690">
    <property type="entry name" value="MFS_1"/>
    <property type="match status" value="1"/>
</dbReference>
<comment type="caution">
    <text evidence="7">The sequence shown here is derived from an EMBL/GenBank/DDBJ whole genome shotgun (WGS) entry which is preliminary data.</text>
</comment>
<feature type="transmembrane region" description="Helical" evidence="5">
    <location>
        <begin position="152"/>
        <end position="174"/>
    </location>
</feature>
<sequence length="423" mass="44647">MAPIAALLVGVALLLLGGGLLGTLLAVRGSGEGFSDAVVGIVMSGYFVGFFLGTFLAPGIIRRIGHIRAFALFAALATCAVLMHVVLVSPAWWFAFRVVTGIALVALYTVIESWLSARSEPIERGRVFAVYMAVTLAALAAGQHLLRLDDGGALLFALVAILVCAAMIPVTLTSQAQPVLHDTPRLNLLHLYHRVPTAVAGALFSGLAMGAFWALGPLFATRSGLIDSQIAWFMSIGILGGMLLQWPIGRLSDRHDRRYALLAVAILAAVVAFVGAFAGGEPGAQRLGVLYVVVFLYGGLAFAIYPVSVAHLMDHLEPSDLLQGSSTVLLLHGVGAALSPLLAGVAMGRFGPDALWMFFAITQLLLAVAVAWRLLVRRRAATFDGHFLPMLRTTPAALDMIPDAEPARGPGTDEDEDDTPPAL</sequence>
<dbReference type="PANTHER" id="PTHR23521:SF3">
    <property type="entry name" value="MFS TRANSPORTER"/>
    <property type="match status" value="1"/>
</dbReference>
<name>A0A5C8KXQ3_9GAMM</name>
<feature type="transmembrane region" description="Helical" evidence="5">
    <location>
        <begin position="289"/>
        <end position="307"/>
    </location>
</feature>
<organism evidence="7 8">
    <name type="scientific">Alkalisalibacterium limincola</name>
    <dbReference type="NCBI Taxonomy" id="2699169"/>
    <lineage>
        <taxon>Bacteria</taxon>
        <taxon>Pseudomonadati</taxon>
        <taxon>Pseudomonadota</taxon>
        <taxon>Gammaproteobacteria</taxon>
        <taxon>Lysobacterales</taxon>
        <taxon>Lysobacteraceae</taxon>
        <taxon>Alkalisalibacterium</taxon>
    </lineage>
</organism>